<dbReference type="EMBL" id="CP011947">
    <property type="protein sequence ID" value="AKU08130.1"/>
    <property type="molecule type" value="Genomic_DNA"/>
</dbReference>
<organism evidence="4 5">
    <name type="scientific">Haloferax gibbonsii</name>
    <dbReference type="NCBI Taxonomy" id="35746"/>
    <lineage>
        <taxon>Archaea</taxon>
        <taxon>Methanobacteriati</taxon>
        <taxon>Methanobacteriota</taxon>
        <taxon>Stenosarchaea group</taxon>
        <taxon>Halobacteria</taxon>
        <taxon>Halobacteriales</taxon>
        <taxon>Haloferacaceae</taxon>
        <taxon>Haloferax</taxon>
    </lineage>
</organism>
<dbReference type="GeneID" id="25246370"/>
<dbReference type="SMART" id="SM01217">
    <property type="entry name" value="Fn3_like"/>
    <property type="match status" value="1"/>
</dbReference>
<dbReference type="InterPro" id="IPR017853">
    <property type="entry name" value="GH"/>
</dbReference>
<dbReference type="Pfam" id="PF14310">
    <property type="entry name" value="Fn3-like"/>
    <property type="match status" value="1"/>
</dbReference>
<accession>A0A0K1IUX6</accession>
<dbReference type="InterPro" id="IPR002772">
    <property type="entry name" value="Glyco_hydro_3_C"/>
</dbReference>
<dbReference type="PANTHER" id="PTHR42715">
    <property type="entry name" value="BETA-GLUCOSIDASE"/>
    <property type="match status" value="1"/>
</dbReference>
<dbReference type="Proteomes" id="UP000066124">
    <property type="component" value="Chromosome"/>
</dbReference>
<dbReference type="RefSeq" id="WP_050459404.1">
    <property type="nucleotide sequence ID" value="NZ_CP011947.1"/>
</dbReference>
<comment type="similarity">
    <text evidence="1">Belongs to the glycosyl hydrolase 3 family.</text>
</comment>
<feature type="domain" description="Fibronectin type III-like" evidence="3">
    <location>
        <begin position="622"/>
        <end position="691"/>
    </location>
</feature>
<dbReference type="KEGG" id="hgi:ABY42_10385"/>
<dbReference type="PANTHER" id="PTHR42715:SF10">
    <property type="entry name" value="BETA-GLUCOSIDASE"/>
    <property type="match status" value="1"/>
</dbReference>
<sequence>MAIAKADVESLVEELTLEEKIQLVHGAVDPEGTATGYLPGVERLGIPELRLADGPLGVRVNGAPATLFPASIALASTFDPELAREQGTAMGREAKARDQDALLGPGLNLIRVPHCGRNFEYYSEDPVLTAAFAGASVEGIQSADVIATPKHYVANNQELYRASVNVNVSERALRECYLPGFEAAVDAGAGSIMTAYNSVNGSFMSENRPLVTDVLKGEWGFDGYVVSDWFGAVSTVSSANGGLDLEMPGVSRDELWEMFDIEPPEDDDDTVFGETKDVSDGMPDMTNTGNFAEPLREAVERGDVPRARLDDMVTRILRQMERIGAFDEDRSEVSAEDDGHRELAETIAARGAVLLENDGVLPLADDVDIAVIGPGVEEISTGGGSSEMDALHEVPTATGIDARANGTVTVKRGVPPIEKVSFFGGDDEDDDQQPEPTLDDAVSAAADADIAVVVVEDAAAEAVDRDDLTLPGGQNELVEDVAAVNDNTVVVVQSSGPVELPWRDDVSAILESWYPGQADGDALAAVLFGDADPSGRLPVTFANEDDYPVTDDATFPGTDGEVQYDEGLLVGYRYFDATDADPVYPFGHGLSYAAFEYRDAELVDDRRVEVTIENVSDRTGRDVVQAYVRPSNASDDRPVRELGGFTAVELPAGETVTVDVDLDDLAFSAYDETAGWTALEGPFTIEIGRSARDIEFEVTL</sequence>
<dbReference type="Gene3D" id="3.40.50.1700">
    <property type="entry name" value="Glycoside hydrolase family 3 C-terminal domain"/>
    <property type="match status" value="1"/>
</dbReference>
<dbReference type="InterPro" id="IPR036881">
    <property type="entry name" value="Glyco_hydro_3_C_sf"/>
</dbReference>
<protein>
    <submittedName>
        <fullName evidence="4">Beta-D-glucosidase</fullName>
    </submittedName>
</protein>
<reference evidence="5" key="1">
    <citation type="journal article" date="2015" name="J. Biotechnol.">
        <title>Complete genome sequence of Haloferax gibbonsii strain ARA6, a potential producer of polyhydroxyalkanoates and halocins isolated from Araruama, Rio de Janeiro, Brasil.</title>
        <authorList>
            <person name="Pinto L.H."/>
            <person name="D'Alincourt Carvalho-Assef A.P."/>
            <person name="Vieira R.P."/>
            <person name="Clementino M.M."/>
            <person name="Albano R.M."/>
        </authorList>
    </citation>
    <scope>NUCLEOTIDE SEQUENCE [LARGE SCALE GENOMIC DNA]</scope>
    <source>
        <strain evidence="5">ARA6</strain>
    </source>
</reference>
<dbReference type="InterPro" id="IPR001764">
    <property type="entry name" value="Glyco_hydro_3_N"/>
</dbReference>
<dbReference type="PATRIC" id="fig|35746.4.peg.2218"/>
<evidence type="ECO:0000313" key="5">
    <source>
        <dbReference type="Proteomes" id="UP000066124"/>
    </source>
</evidence>
<proteinExistence type="inferred from homology"/>
<dbReference type="InterPro" id="IPR026891">
    <property type="entry name" value="Fn3-like"/>
</dbReference>
<dbReference type="Gene3D" id="3.20.20.300">
    <property type="entry name" value="Glycoside hydrolase, family 3, N-terminal domain"/>
    <property type="match status" value="1"/>
</dbReference>
<evidence type="ECO:0000256" key="2">
    <source>
        <dbReference type="ARBA" id="ARBA00022801"/>
    </source>
</evidence>
<keyword evidence="2" id="KW-0378">Hydrolase</keyword>
<evidence type="ECO:0000313" key="4">
    <source>
        <dbReference type="EMBL" id="AKU08130.1"/>
    </source>
</evidence>
<dbReference type="Gene3D" id="2.60.40.10">
    <property type="entry name" value="Immunoglobulins"/>
    <property type="match status" value="1"/>
</dbReference>
<dbReference type="GO" id="GO:0005975">
    <property type="term" value="P:carbohydrate metabolic process"/>
    <property type="evidence" value="ECO:0007669"/>
    <property type="project" value="InterPro"/>
</dbReference>
<dbReference type="Pfam" id="PF00933">
    <property type="entry name" value="Glyco_hydro_3"/>
    <property type="match status" value="1"/>
</dbReference>
<dbReference type="SUPFAM" id="SSF52279">
    <property type="entry name" value="Beta-D-glucan exohydrolase, C-terminal domain"/>
    <property type="match status" value="1"/>
</dbReference>
<dbReference type="InterPro" id="IPR050288">
    <property type="entry name" value="Cellulose_deg_GH3"/>
</dbReference>
<dbReference type="SUPFAM" id="SSF51445">
    <property type="entry name" value="(Trans)glycosidases"/>
    <property type="match status" value="1"/>
</dbReference>
<gene>
    <name evidence="4" type="ORF">ABY42_10385</name>
</gene>
<dbReference type="GO" id="GO:0004553">
    <property type="term" value="F:hydrolase activity, hydrolyzing O-glycosyl compounds"/>
    <property type="evidence" value="ECO:0007669"/>
    <property type="project" value="InterPro"/>
</dbReference>
<dbReference type="Pfam" id="PF01915">
    <property type="entry name" value="Glyco_hydro_3_C"/>
    <property type="match status" value="1"/>
</dbReference>
<evidence type="ECO:0000256" key="1">
    <source>
        <dbReference type="ARBA" id="ARBA00005336"/>
    </source>
</evidence>
<dbReference type="PRINTS" id="PR00133">
    <property type="entry name" value="GLHYDRLASE3"/>
</dbReference>
<dbReference type="AlphaFoldDB" id="A0A0K1IUX6"/>
<evidence type="ECO:0000259" key="3">
    <source>
        <dbReference type="SMART" id="SM01217"/>
    </source>
</evidence>
<dbReference type="InterPro" id="IPR013783">
    <property type="entry name" value="Ig-like_fold"/>
</dbReference>
<name>A0A0K1IUX6_HALGI</name>
<dbReference type="InterPro" id="IPR036962">
    <property type="entry name" value="Glyco_hydro_3_N_sf"/>
</dbReference>